<dbReference type="PROSITE" id="PS00136">
    <property type="entry name" value="SUBTILASE_ASP"/>
    <property type="match status" value="1"/>
</dbReference>
<dbReference type="OrthoDB" id="531541at2759"/>
<evidence type="ECO:0000256" key="1">
    <source>
        <dbReference type="ARBA" id="ARBA00011073"/>
    </source>
</evidence>
<dbReference type="InterPro" id="IPR015500">
    <property type="entry name" value="Peptidase_S8_subtilisin-rel"/>
</dbReference>
<keyword evidence="4" id="KW-0720">Serine protease</keyword>
<dbReference type="PROSITE" id="PS00137">
    <property type="entry name" value="SUBTILASE_HIS"/>
    <property type="match status" value="1"/>
</dbReference>
<dbReference type="InterPro" id="IPR000209">
    <property type="entry name" value="Peptidase_S8/S53_dom"/>
</dbReference>
<evidence type="ECO:0000313" key="9">
    <source>
        <dbReference type="EMBL" id="KAF4660877.1"/>
    </source>
</evidence>
<dbReference type="PRINTS" id="PR00723">
    <property type="entry name" value="SUBTILISIN"/>
</dbReference>
<dbReference type="Gene3D" id="3.40.50.200">
    <property type="entry name" value="Peptidase S8/S53 domain"/>
    <property type="match status" value="1"/>
</dbReference>
<dbReference type="GO" id="GO:0004252">
    <property type="term" value="F:serine-type endopeptidase activity"/>
    <property type="evidence" value="ECO:0007669"/>
    <property type="project" value="UniProtKB-EC"/>
</dbReference>
<evidence type="ECO:0000256" key="6">
    <source>
        <dbReference type="ARBA" id="ARBA00023619"/>
    </source>
</evidence>
<dbReference type="EC" id="3.4.21.62" evidence="6"/>
<comment type="caution">
    <text evidence="7">Lacks conserved residue(s) required for the propagation of feature annotation.</text>
</comment>
<name>A0A7J6LNU6_PERCH</name>
<comment type="similarity">
    <text evidence="1 7">Belongs to the peptidase S8 family.</text>
</comment>
<keyword evidence="2" id="KW-0645">Protease</keyword>
<comment type="catalytic activity">
    <reaction evidence="5">
        <text>Hydrolysis of proteins with broad specificity for peptide bonds, and a preference for a large uncharged residue in P1. Hydrolyzes peptide amides.</text>
        <dbReference type="EC" id="3.4.21.62"/>
    </reaction>
</comment>
<keyword evidence="3" id="KW-0378">Hydrolase</keyword>
<dbReference type="GO" id="GO:0006508">
    <property type="term" value="P:proteolysis"/>
    <property type="evidence" value="ECO:0007669"/>
    <property type="project" value="UniProtKB-KW"/>
</dbReference>
<feature type="domain" description="Peptidase S8/S53" evidence="8">
    <location>
        <begin position="149"/>
        <end position="321"/>
    </location>
</feature>
<dbReference type="PROSITE" id="PS51892">
    <property type="entry name" value="SUBTILASE"/>
    <property type="match status" value="1"/>
</dbReference>
<evidence type="ECO:0000256" key="5">
    <source>
        <dbReference type="ARBA" id="ARBA00023529"/>
    </source>
</evidence>
<dbReference type="AlphaFoldDB" id="A0A7J6LNU6"/>
<evidence type="ECO:0000256" key="2">
    <source>
        <dbReference type="ARBA" id="ARBA00022670"/>
    </source>
</evidence>
<dbReference type="PANTHER" id="PTHR43806">
    <property type="entry name" value="PEPTIDASE S8"/>
    <property type="match status" value="1"/>
</dbReference>
<evidence type="ECO:0000256" key="4">
    <source>
        <dbReference type="ARBA" id="ARBA00022825"/>
    </source>
</evidence>
<dbReference type="SUPFAM" id="SSF52743">
    <property type="entry name" value="Subtilisin-like"/>
    <property type="match status" value="1"/>
</dbReference>
<keyword evidence="10" id="KW-1185">Reference proteome</keyword>
<evidence type="ECO:0000259" key="8">
    <source>
        <dbReference type="Pfam" id="PF00082"/>
    </source>
</evidence>
<proteinExistence type="inferred from homology"/>
<dbReference type="InterPro" id="IPR022398">
    <property type="entry name" value="Peptidase_S8_His-AS"/>
</dbReference>
<gene>
    <name evidence="9" type="ORF">FOL47_006926</name>
</gene>
<dbReference type="EMBL" id="JAAPAO010000398">
    <property type="protein sequence ID" value="KAF4660877.1"/>
    <property type="molecule type" value="Genomic_DNA"/>
</dbReference>
<evidence type="ECO:0000313" key="10">
    <source>
        <dbReference type="Proteomes" id="UP000591131"/>
    </source>
</evidence>
<sequence length="335" mass="35524">MVEHGGKALDCRQLPNMAARAFGTSRRLTDEDRMFENCLLNDDMVEDLSAIGVQIINSNCPATTDQISNYMKNVHDALDVVSIVEPDRELFLYTTPEHFSLRRTQADCGPNPRLDTNDPLSSCQPSLELIDIASAWEKIKNPDKAKPIKEVVVAVIDSGIDPNHPDLVNQLWRNPKDGSVGYNFINNDNDPTDDNGHGTHCAGVIAAETNNGIGVASVAGALGVKVMALKFLGSYGSGSTADALRALNFAIENGAQVSSNSYGSRAASDIFQQAIANAAARGHIFVAAAGNDGASVDISPTYPCVYTKDVPSMLCVAATTSGPNTPVALVETTSA</sequence>
<dbReference type="InterPro" id="IPR050131">
    <property type="entry name" value="Peptidase_S8_subtilisin-like"/>
</dbReference>
<organism evidence="9 10">
    <name type="scientific">Perkinsus chesapeaki</name>
    <name type="common">Clam parasite</name>
    <name type="synonym">Perkinsus andrewsi</name>
    <dbReference type="NCBI Taxonomy" id="330153"/>
    <lineage>
        <taxon>Eukaryota</taxon>
        <taxon>Sar</taxon>
        <taxon>Alveolata</taxon>
        <taxon>Perkinsozoa</taxon>
        <taxon>Perkinsea</taxon>
        <taxon>Perkinsida</taxon>
        <taxon>Perkinsidae</taxon>
        <taxon>Perkinsus</taxon>
    </lineage>
</organism>
<evidence type="ECO:0000256" key="7">
    <source>
        <dbReference type="PROSITE-ProRule" id="PRU01240"/>
    </source>
</evidence>
<dbReference type="InterPro" id="IPR023827">
    <property type="entry name" value="Peptidase_S8_Asp-AS"/>
</dbReference>
<protein>
    <recommendedName>
        <fullName evidence="6">subtilisin</fullName>
        <ecNumber evidence="6">3.4.21.62</ecNumber>
    </recommendedName>
</protein>
<dbReference type="Proteomes" id="UP000591131">
    <property type="component" value="Unassembled WGS sequence"/>
</dbReference>
<dbReference type="Pfam" id="PF00082">
    <property type="entry name" value="Peptidase_S8"/>
    <property type="match status" value="1"/>
</dbReference>
<reference evidence="9 10" key="1">
    <citation type="submission" date="2020-04" db="EMBL/GenBank/DDBJ databases">
        <title>Perkinsus chesapeaki whole genome sequence.</title>
        <authorList>
            <person name="Bogema D.R."/>
        </authorList>
    </citation>
    <scope>NUCLEOTIDE SEQUENCE [LARGE SCALE GENOMIC DNA]</scope>
    <source>
        <strain evidence="9">ATCC PRA-425</strain>
    </source>
</reference>
<accession>A0A7J6LNU6</accession>
<comment type="caution">
    <text evidence="9">The sequence shown here is derived from an EMBL/GenBank/DDBJ whole genome shotgun (WGS) entry which is preliminary data.</text>
</comment>
<dbReference type="InterPro" id="IPR036852">
    <property type="entry name" value="Peptidase_S8/S53_dom_sf"/>
</dbReference>
<dbReference type="PANTHER" id="PTHR43806:SF11">
    <property type="entry name" value="CEREVISIN-RELATED"/>
    <property type="match status" value="1"/>
</dbReference>
<evidence type="ECO:0000256" key="3">
    <source>
        <dbReference type="ARBA" id="ARBA00022801"/>
    </source>
</evidence>